<evidence type="ECO:0000259" key="1">
    <source>
        <dbReference type="Pfam" id="PF01370"/>
    </source>
</evidence>
<dbReference type="PANTHER" id="PTHR48079">
    <property type="entry name" value="PROTEIN YEEZ"/>
    <property type="match status" value="1"/>
</dbReference>
<dbReference type="GO" id="GO:0004029">
    <property type="term" value="F:aldehyde dehydrogenase (NAD+) activity"/>
    <property type="evidence" value="ECO:0007669"/>
    <property type="project" value="TreeGrafter"/>
</dbReference>
<dbReference type="InterPro" id="IPR036291">
    <property type="entry name" value="NAD(P)-bd_dom_sf"/>
</dbReference>
<organism evidence="2 3">
    <name type="scientific">Crenobacter intestini</name>
    <dbReference type="NCBI Taxonomy" id="2563443"/>
    <lineage>
        <taxon>Bacteria</taxon>
        <taxon>Pseudomonadati</taxon>
        <taxon>Pseudomonadota</taxon>
        <taxon>Betaproteobacteria</taxon>
        <taxon>Neisseriales</taxon>
        <taxon>Neisseriaceae</taxon>
        <taxon>Crenobacter</taxon>
    </lineage>
</organism>
<dbReference type="InterPro" id="IPR051783">
    <property type="entry name" value="NAD(P)-dependent_oxidoreduct"/>
</dbReference>
<dbReference type="PANTHER" id="PTHR48079:SF6">
    <property type="entry name" value="NAD(P)-BINDING DOMAIN-CONTAINING PROTEIN-RELATED"/>
    <property type="match status" value="1"/>
</dbReference>
<reference evidence="2 3" key="1">
    <citation type="submission" date="2019-04" db="EMBL/GenBank/DDBJ databases">
        <title>Crenobacter sp. nov.</title>
        <authorList>
            <person name="Shi S."/>
        </authorList>
    </citation>
    <scope>NUCLEOTIDE SEQUENCE [LARGE SCALE GENOMIC DNA]</scope>
    <source>
        <strain evidence="2 3">GY 70310</strain>
    </source>
</reference>
<dbReference type="EMBL" id="STGJ01000005">
    <property type="protein sequence ID" value="TIC84662.1"/>
    <property type="molecule type" value="Genomic_DNA"/>
</dbReference>
<dbReference type="InterPro" id="IPR001509">
    <property type="entry name" value="Epimerase_deHydtase"/>
</dbReference>
<protein>
    <submittedName>
        <fullName evidence="2">NAD-dependent epimerase/dehydratase family protein</fullName>
    </submittedName>
</protein>
<keyword evidence="3" id="KW-1185">Reference proteome</keyword>
<proteinExistence type="predicted"/>
<dbReference type="SUPFAM" id="SSF51735">
    <property type="entry name" value="NAD(P)-binding Rossmann-fold domains"/>
    <property type="match status" value="1"/>
</dbReference>
<evidence type="ECO:0000313" key="2">
    <source>
        <dbReference type="EMBL" id="TIC84662.1"/>
    </source>
</evidence>
<dbReference type="OrthoDB" id="9808276at2"/>
<dbReference type="Pfam" id="PF01370">
    <property type="entry name" value="Epimerase"/>
    <property type="match status" value="1"/>
</dbReference>
<feature type="domain" description="NAD-dependent epimerase/dehydratase" evidence="1">
    <location>
        <begin position="22"/>
        <end position="212"/>
    </location>
</feature>
<evidence type="ECO:0000313" key="3">
    <source>
        <dbReference type="Proteomes" id="UP000308891"/>
    </source>
</evidence>
<comment type="caution">
    <text evidence="2">The sequence shown here is derived from an EMBL/GenBank/DDBJ whole genome shotgun (WGS) entry which is preliminary data.</text>
</comment>
<dbReference type="RefSeq" id="WP_136551933.1">
    <property type="nucleotide sequence ID" value="NZ_STGJ01000005.1"/>
</dbReference>
<dbReference type="Proteomes" id="UP000308891">
    <property type="component" value="Unassembled WGS sequence"/>
</dbReference>
<gene>
    <name evidence="2" type="ORF">E5K04_05680</name>
</gene>
<accession>A0A4T0UZL4</accession>
<sequence length="303" mass="32796">MRRLLIVGFGDIAARASHPLTRRYQVSALVRSEASASRARALGVRPLRADLDDQCSLDSLGGAVDAVLYCAPPPGTGQTDPRMRRLLAALGKANSIPRRLVYISTSAVYGDVPCGLTHETQPPRPGHARACRRLDAEQALRAYARSHGTSLTILRAPGIYAADRLPIQRLRDGLPVVRAEDDGWSNRIHADDLAALCVAALERQGGIRVYNACDDTELKHGEWLNLVAAALGLAPPPALPRDEAATVLGAQRFSFMADSRRLCNYRAKRELPVRLAWPDSRALLRRAFASPAPDGFGNIAGFA</sequence>
<dbReference type="GO" id="GO:0005737">
    <property type="term" value="C:cytoplasm"/>
    <property type="evidence" value="ECO:0007669"/>
    <property type="project" value="TreeGrafter"/>
</dbReference>
<dbReference type="AlphaFoldDB" id="A0A4T0UZL4"/>
<dbReference type="Gene3D" id="3.40.50.720">
    <property type="entry name" value="NAD(P)-binding Rossmann-like Domain"/>
    <property type="match status" value="1"/>
</dbReference>
<name>A0A4T0UZL4_9NEIS</name>